<protein>
    <submittedName>
        <fullName evidence="1">Uncharacterized protein</fullName>
    </submittedName>
</protein>
<dbReference type="EMBL" id="JAHRIN010067693">
    <property type="protein sequence ID" value="MEQ2214839.1"/>
    <property type="molecule type" value="Genomic_DNA"/>
</dbReference>
<keyword evidence="2" id="KW-1185">Reference proteome</keyword>
<dbReference type="InterPro" id="IPR034268">
    <property type="entry name" value="RBM25_RRM"/>
</dbReference>
<dbReference type="Proteomes" id="UP001434883">
    <property type="component" value="Unassembled WGS sequence"/>
</dbReference>
<dbReference type="InterPro" id="IPR052768">
    <property type="entry name" value="RBM25"/>
</dbReference>
<gene>
    <name evidence="1" type="ORF">XENOCAPTIV_021650</name>
</gene>
<dbReference type="PANTHER" id="PTHR18806:SF4">
    <property type="entry name" value="RNA-BINDING PROTEIN 25"/>
    <property type="match status" value="1"/>
</dbReference>
<dbReference type="InterPro" id="IPR035979">
    <property type="entry name" value="RBD_domain_sf"/>
</dbReference>
<dbReference type="CDD" id="cd12446">
    <property type="entry name" value="RRM_RBM25"/>
    <property type="match status" value="1"/>
</dbReference>
<comment type="caution">
    <text evidence="1">The sequence shown here is derived from an EMBL/GenBank/DDBJ whole genome shotgun (WGS) entry which is preliminary data.</text>
</comment>
<dbReference type="PANTHER" id="PTHR18806">
    <property type="entry name" value="RBM25 PROTEIN"/>
    <property type="match status" value="1"/>
</dbReference>
<dbReference type="SUPFAM" id="SSF54928">
    <property type="entry name" value="RNA-binding domain, RBD"/>
    <property type="match status" value="1"/>
</dbReference>
<sequence length="145" mass="15648">MSFPPHLNRPLLPPPGIPHQYAGFPSGAPMIPVHMGIMAPAPAVMVPSVPVVSKPPVPKKDFSAFRAKDDESSGPTTTVFVGNISEKASDMLIRQLLAEPESTLRALRLLHDLQIGDKNLLVKVDAKTKAQLDEWKAKKKTANGV</sequence>
<proteinExistence type="predicted"/>
<name>A0ABV0S2Z9_9TELE</name>
<evidence type="ECO:0000313" key="1">
    <source>
        <dbReference type="EMBL" id="MEQ2214839.1"/>
    </source>
</evidence>
<organism evidence="1 2">
    <name type="scientific">Xenoophorus captivus</name>
    <dbReference type="NCBI Taxonomy" id="1517983"/>
    <lineage>
        <taxon>Eukaryota</taxon>
        <taxon>Metazoa</taxon>
        <taxon>Chordata</taxon>
        <taxon>Craniata</taxon>
        <taxon>Vertebrata</taxon>
        <taxon>Euteleostomi</taxon>
        <taxon>Actinopterygii</taxon>
        <taxon>Neopterygii</taxon>
        <taxon>Teleostei</taxon>
        <taxon>Neoteleostei</taxon>
        <taxon>Acanthomorphata</taxon>
        <taxon>Ovalentaria</taxon>
        <taxon>Atherinomorphae</taxon>
        <taxon>Cyprinodontiformes</taxon>
        <taxon>Goodeidae</taxon>
        <taxon>Xenoophorus</taxon>
    </lineage>
</organism>
<evidence type="ECO:0000313" key="2">
    <source>
        <dbReference type="Proteomes" id="UP001434883"/>
    </source>
</evidence>
<accession>A0ABV0S2Z9</accession>
<reference evidence="1 2" key="1">
    <citation type="submission" date="2021-06" db="EMBL/GenBank/DDBJ databases">
        <authorList>
            <person name="Palmer J.M."/>
        </authorList>
    </citation>
    <scope>NUCLEOTIDE SEQUENCE [LARGE SCALE GENOMIC DNA]</scope>
    <source>
        <strain evidence="1 2">XC_2019</strain>
        <tissue evidence="1">Muscle</tissue>
    </source>
</reference>